<comment type="similarity">
    <text evidence="1 2">Belongs to the Iojap/RsfS family.</text>
</comment>
<dbReference type="HAMAP" id="MF_01477">
    <property type="entry name" value="Iojap_RsfS"/>
    <property type="match status" value="1"/>
</dbReference>
<dbReference type="GO" id="GO:0005737">
    <property type="term" value="C:cytoplasm"/>
    <property type="evidence" value="ECO:0007669"/>
    <property type="project" value="UniProtKB-SubCell"/>
</dbReference>
<reference evidence="3 4" key="1">
    <citation type="submission" date="2016-10" db="EMBL/GenBank/DDBJ databases">
        <authorList>
            <person name="de Groot N.N."/>
        </authorList>
    </citation>
    <scope>NUCLEOTIDE SEQUENCE [LARGE SCALE GENOMIC DNA]</scope>
    <source>
        <strain evidence="3 4">HL3</strain>
    </source>
</reference>
<dbReference type="STRING" id="1123397.SAMN05660831_01327"/>
<proteinExistence type="inferred from homology"/>
<sequence length="117" mass="12717">MESDALQDLVTDALEELKGQDIRVLDVRDQSTVTDTMVIASGNSARQVQAMAERVTERSKAAGVQPLGVEGEETGDWIVVDLGDVVLHVMRPEVRDFYNLEKLWAMDVSPGGASDGD</sequence>
<dbReference type="GO" id="GO:0017148">
    <property type="term" value="P:negative regulation of translation"/>
    <property type="evidence" value="ECO:0007669"/>
    <property type="project" value="UniProtKB-UniRule"/>
</dbReference>
<keyword evidence="4" id="KW-1185">Reference proteome</keyword>
<name>A0A1I1QW68_9GAMM</name>
<keyword evidence="2" id="KW-0963">Cytoplasm</keyword>
<dbReference type="NCBIfam" id="TIGR00090">
    <property type="entry name" value="rsfS_iojap_ybeB"/>
    <property type="match status" value="1"/>
</dbReference>
<dbReference type="PANTHER" id="PTHR21043:SF0">
    <property type="entry name" value="MITOCHONDRIAL ASSEMBLY OF RIBOSOMAL LARGE SUBUNIT PROTEIN 1"/>
    <property type="match status" value="1"/>
</dbReference>
<dbReference type="RefSeq" id="WP_093427972.1">
    <property type="nucleotide sequence ID" value="NZ_FOMJ01000003.1"/>
</dbReference>
<dbReference type="InterPro" id="IPR043519">
    <property type="entry name" value="NT_sf"/>
</dbReference>
<evidence type="ECO:0000313" key="4">
    <source>
        <dbReference type="Proteomes" id="UP000198611"/>
    </source>
</evidence>
<organism evidence="3 4">
    <name type="scientific">Thiohalospira halophila DSM 15071</name>
    <dbReference type="NCBI Taxonomy" id="1123397"/>
    <lineage>
        <taxon>Bacteria</taxon>
        <taxon>Pseudomonadati</taxon>
        <taxon>Pseudomonadota</taxon>
        <taxon>Gammaproteobacteria</taxon>
        <taxon>Thiohalospirales</taxon>
        <taxon>Thiohalospiraceae</taxon>
        <taxon>Thiohalospira</taxon>
    </lineage>
</organism>
<dbReference type="AlphaFoldDB" id="A0A1I1QW68"/>
<keyword evidence="2" id="KW-0810">Translation regulation</keyword>
<dbReference type="GO" id="GO:0090071">
    <property type="term" value="P:negative regulation of ribosome biogenesis"/>
    <property type="evidence" value="ECO:0007669"/>
    <property type="project" value="UniProtKB-UniRule"/>
</dbReference>
<dbReference type="EMBL" id="FOMJ01000003">
    <property type="protein sequence ID" value="SFD26237.1"/>
    <property type="molecule type" value="Genomic_DNA"/>
</dbReference>
<accession>A0A1I1QW68</accession>
<evidence type="ECO:0000256" key="2">
    <source>
        <dbReference type="HAMAP-Rule" id="MF_01477"/>
    </source>
</evidence>
<dbReference type="OrthoDB" id="9793681at2"/>
<dbReference type="InterPro" id="IPR004394">
    <property type="entry name" value="Iojap/RsfS/C7orf30"/>
</dbReference>
<dbReference type="SUPFAM" id="SSF81301">
    <property type="entry name" value="Nucleotidyltransferase"/>
    <property type="match status" value="1"/>
</dbReference>
<dbReference type="Proteomes" id="UP000198611">
    <property type="component" value="Unassembled WGS sequence"/>
</dbReference>
<comment type="subunit">
    <text evidence="2">Interacts with ribosomal protein uL14 (rplN).</text>
</comment>
<dbReference type="Pfam" id="PF02410">
    <property type="entry name" value="RsfS"/>
    <property type="match status" value="1"/>
</dbReference>
<dbReference type="GO" id="GO:0042256">
    <property type="term" value="P:cytosolic ribosome assembly"/>
    <property type="evidence" value="ECO:0007669"/>
    <property type="project" value="UniProtKB-UniRule"/>
</dbReference>
<protein>
    <recommendedName>
        <fullName evidence="2">Ribosomal silencing factor RsfS</fullName>
    </recommendedName>
</protein>
<gene>
    <name evidence="2" type="primary">rsfS</name>
    <name evidence="3" type="ORF">SAMN05660831_01327</name>
</gene>
<comment type="subcellular location">
    <subcellularLocation>
        <location evidence="2">Cytoplasm</location>
    </subcellularLocation>
</comment>
<comment type="function">
    <text evidence="2">Functions as a ribosomal silencing factor. Interacts with ribosomal protein uL14 (rplN), blocking formation of intersubunit bridge B8. Prevents association of the 30S and 50S ribosomal subunits and the formation of functional ribosomes, thus repressing translation.</text>
</comment>
<evidence type="ECO:0000256" key="1">
    <source>
        <dbReference type="ARBA" id="ARBA00010574"/>
    </source>
</evidence>
<dbReference type="Gene3D" id="3.30.460.10">
    <property type="entry name" value="Beta Polymerase, domain 2"/>
    <property type="match status" value="1"/>
</dbReference>
<keyword evidence="2" id="KW-0678">Repressor</keyword>
<dbReference type="GO" id="GO:0043023">
    <property type="term" value="F:ribosomal large subunit binding"/>
    <property type="evidence" value="ECO:0007669"/>
    <property type="project" value="TreeGrafter"/>
</dbReference>
<dbReference type="PANTHER" id="PTHR21043">
    <property type="entry name" value="IOJAP SUPERFAMILY ORTHOLOG"/>
    <property type="match status" value="1"/>
</dbReference>
<evidence type="ECO:0000313" key="3">
    <source>
        <dbReference type="EMBL" id="SFD26237.1"/>
    </source>
</evidence>